<dbReference type="RefSeq" id="XP_005770972.1">
    <property type="nucleotide sequence ID" value="XM_005770915.1"/>
</dbReference>
<reference evidence="4" key="1">
    <citation type="journal article" date="2013" name="Nature">
        <title>Pan genome of the phytoplankton Emiliania underpins its global distribution.</title>
        <authorList>
            <person name="Read B.A."/>
            <person name="Kegel J."/>
            <person name="Klute M.J."/>
            <person name="Kuo A."/>
            <person name="Lefebvre S.C."/>
            <person name="Maumus F."/>
            <person name="Mayer C."/>
            <person name="Miller J."/>
            <person name="Monier A."/>
            <person name="Salamov A."/>
            <person name="Young J."/>
            <person name="Aguilar M."/>
            <person name="Claverie J.M."/>
            <person name="Frickenhaus S."/>
            <person name="Gonzalez K."/>
            <person name="Herman E.K."/>
            <person name="Lin Y.C."/>
            <person name="Napier J."/>
            <person name="Ogata H."/>
            <person name="Sarno A.F."/>
            <person name="Shmutz J."/>
            <person name="Schroeder D."/>
            <person name="de Vargas C."/>
            <person name="Verret F."/>
            <person name="von Dassow P."/>
            <person name="Valentin K."/>
            <person name="Van de Peer Y."/>
            <person name="Wheeler G."/>
            <person name="Dacks J.B."/>
            <person name="Delwiche C.F."/>
            <person name="Dyhrman S.T."/>
            <person name="Glockner G."/>
            <person name="John U."/>
            <person name="Richards T."/>
            <person name="Worden A.Z."/>
            <person name="Zhang X."/>
            <person name="Grigoriev I.V."/>
            <person name="Allen A.E."/>
            <person name="Bidle K."/>
            <person name="Borodovsky M."/>
            <person name="Bowler C."/>
            <person name="Brownlee C."/>
            <person name="Cock J.M."/>
            <person name="Elias M."/>
            <person name="Gladyshev V.N."/>
            <person name="Groth M."/>
            <person name="Guda C."/>
            <person name="Hadaegh A."/>
            <person name="Iglesias-Rodriguez M.D."/>
            <person name="Jenkins J."/>
            <person name="Jones B.M."/>
            <person name="Lawson T."/>
            <person name="Leese F."/>
            <person name="Lindquist E."/>
            <person name="Lobanov A."/>
            <person name="Lomsadze A."/>
            <person name="Malik S.B."/>
            <person name="Marsh M.E."/>
            <person name="Mackinder L."/>
            <person name="Mock T."/>
            <person name="Mueller-Roeber B."/>
            <person name="Pagarete A."/>
            <person name="Parker M."/>
            <person name="Probert I."/>
            <person name="Quesneville H."/>
            <person name="Raines C."/>
            <person name="Rensing S.A."/>
            <person name="Riano-Pachon D.M."/>
            <person name="Richier S."/>
            <person name="Rokitta S."/>
            <person name="Shiraiwa Y."/>
            <person name="Soanes D.M."/>
            <person name="van der Giezen M."/>
            <person name="Wahlund T.M."/>
            <person name="Williams B."/>
            <person name="Wilson W."/>
            <person name="Wolfe G."/>
            <person name="Wurch L.L."/>
        </authorList>
    </citation>
    <scope>NUCLEOTIDE SEQUENCE</scope>
</reference>
<dbReference type="eggNOG" id="ENOG502QTMD">
    <property type="taxonomic scope" value="Eukaryota"/>
</dbReference>
<dbReference type="KEGG" id="ehx:EMIHUDRAFT_118401"/>
<dbReference type="Gene3D" id="3.90.660.10">
    <property type="match status" value="1"/>
</dbReference>
<proteinExistence type="predicted"/>
<dbReference type="PaxDb" id="2903-EOD18543"/>
<dbReference type="STRING" id="2903.R1C7F0"/>
<protein>
    <recommendedName>
        <fullName evidence="2">Amine oxidase domain-containing protein</fullName>
    </recommendedName>
</protein>
<dbReference type="InterPro" id="IPR036188">
    <property type="entry name" value="FAD/NAD-bd_sf"/>
</dbReference>
<dbReference type="PANTHER" id="PTHR10742:SF342">
    <property type="entry name" value="AMINE OXIDASE"/>
    <property type="match status" value="1"/>
</dbReference>
<dbReference type="GeneID" id="17264091"/>
<dbReference type="InterPro" id="IPR002937">
    <property type="entry name" value="Amino_oxidase"/>
</dbReference>
<dbReference type="AlphaFoldDB" id="A0A0D3J4V8"/>
<dbReference type="HOGENOM" id="CLU_004498_8_1_1"/>
<sequence>MAGLYAAMLIKSLGIDFEELEAAEAPGGRVRTHHFSEEEWDYVDLGAMRVPKIPIMDRIDWKADPFHFSTSKGGNVPDKFVHEGPDHWLTKVIQEYLDALSKNFESGFRKLMSIDSMTGRQLLLDDRAPAASRTPIVIDNLDLGPAKLTDAMVAEIAAGHGPCVQTEHEFSKRYTHVITTVTNHAFRLMDTTDCNLSLAKRTAQRCLTYDHSTNVALKFKTRFWGRGAAPIHGGTSTTDLPIRQVVYPSYGSEWDTGVLIVSYSWADDADWMGSLALSDKTRAIELCVANLAEFSSMIADLISAEVDGRLLFAGEATSVHHAWIVGSLNSAYRAVDEILCREGLVEKRIELRNPCGARGGAAAPAPEGDVRMVSSSQSADVEQGMSAPFSLSSPDRSSIGRGSMVGET</sequence>
<reference evidence="3" key="2">
    <citation type="submission" date="2024-10" db="UniProtKB">
        <authorList>
            <consortium name="EnsemblProtists"/>
        </authorList>
    </citation>
    <scope>IDENTIFICATION</scope>
</reference>
<feature type="domain" description="Amine oxidase" evidence="2">
    <location>
        <begin position="153"/>
        <end position="292"/>
    </location>
</feature>
<dbReference type="Pfam" id="PF01593">
    <property type="entry name" value="Amino_oxidase"/>
    <property type="match status" value="2"/>
</dbReference>
<keyword evidence="4" id="KW-1185">Reference proteome</keyword>
<dbReference type="InterPro" id="IPR050281">
    <property type="entry name" value="Flavin_monoamine_oxidase"/>
</dbReference>
<dbReference type="SUPFAM" id="SSF51905">
    <property type="entry name" value="FAD/NAD(P)-binding domain"/>
    <property type="match status" value="1"/>
</dbReference>
<dbReference type="PANTHER" id="PTHR10742">
    <property type="entry name" value="FLAVIN MONOAMINE OXIDASE"/>
    <property type="match status" value="1"/>
</dbReference>
<evidence type="ECO:0000313" key="4">
    <source>
        <dbReference type="Proteomes" id="UP000013827"/>
    </source>
</evidence>
<evidence type="ECO:0000313" key="3">
    <source>
        <dbReference type="EnsemblProtists" id="EOD18543"/>
    </source>
</evidence>
<name>A0A0D3J4V8_EMIH1</name>
<feature type="region of interest" description="Disordered" evidence="1">
    <location>
        <begin position="356"/>
        <end position="408"/>
    </location>
</feature>
<dbReference type="GO" id="GO:0001716">
    <property type="term" value="F:L-amino-acid oxidase activity"/>
    <property type="evidence" value="ECO:0007669"/>
    <property type="project" value="TreeGrafter"/>
</dbReference>
<feature type="domain" description="Amine oxidase" evidence="2">
    <location>
        <begin position="1"/>
        <end position="52"/>
    </location>
</feature>
<feature type="compositionally biased region" description="Low complexity" evidence="1">
    <location>
        <begin position="356"/>
        <end position="366"/>
    </location>
</feature>
<dbReference type="GO" id="GO:0009063">
    <property type="term" value="P:amino acid catabolic process"/>
    <property type="evidence" value="ECO:0007669"/>
    <property type="project" value="TreeGrafter"/>
</dbReference>
<organism evidence="3 4">
    <name type="scientific">Emiliania huxleyi (strain CCMP1516)</name>
    <dbReference type="NCBI Taxonomy" id="280463"/>
    <lineage>
        <taxon>Eukaryota</taxon>
        <taxon>Haptista</taxon>
        <taxon>Haptophyta</taxon>
        <taxon>Prymnesiophyceae</taxon>
        <taxon>Isochrysidales</taxon>
        <taxon>Noelaerhabdaceae</taxon>
        <taxon>Emiliania</taxon>
    </lineage>
</organism>
<dbReference type="SUPFAM" id="SSF54373">
    <property type="entry name" value="FAD-linked reductases, C-terminal domain"/>
    <property type="match status" value="1"/>
</dbReference>
<accession>A0A0D3J4V8</accession>
<evidence type="ECO:0000259" key="2">
    <source>
        <dbReference type="Pfam" id="PF01593"/>
    </source>
</evidence>
<dbReference type="Gene3D" id="3.50.50.60">
    <property type="entry name" value="FAD/NAD(P)-binding domain"/>
    <property type="match status" value="1"/>
</dbReference>
<dbReference type="Proteomes" id="UP000013827">
    <property type="component" value="Unassembled WGS sequence"/>
</dbReference>
<dbReference type="EnsemblProtists" id="EOD18543">
    <property type="protein sequence ID" value="EOD18543"/>
    <property type="gene ID" value="EMIHUDRAFT_118401"/>
</dbReference>
<evidence type="ECO:0000256" key="1">
    <source>
        <dbReference type="SAM" id="MobiDB-lite"/>
    </source>
</evidence>